<dbReference type="InterPro" id="IPR018357">
    <property type="entry name" value="Hexapep_transf_CS"/>
</dbReference>
<proteinExistence type="inferred from homology"/>
<dbReference type="InterPro" id="IPR011004">
    <property type="entry name" value="Trimer_LpxA-like_sf"/>
</dbReference>
<keyword evidence="2" id="KW-0677">Repeat</keyword>
<dbReference type="CDD" id="cd03354">
    <property type="entry name" value="LbH_SAT"/>
    <property type="match status" value="1"/>
</dbReference>
<sequence>MVKQSLVSKIVEDMIFTAYKLNSKKRKLNINTVILMLITPEFRLILSYRINNCLYNLGWRRLAYVLYLFSKVKYSSDIHPKANIGVPFKVGHHMGIVIGPEVIIGRSCYIMNNVTIGNKYLGGKDSMPTLNDNIIVGVGSRILGGINIGSNATIGANSVVIDNVASNEVWVGIPAKKAISIK</sequence>
<dbReference type="GO" id="GO:0006535">
    <property type="term" value="P:cysteine biosynthetic process from serine"/>
    <property type="evidence" value="ECO:0007669"/>
    <property type="project" value="InterPro"/>
</dbReference>
<name>B5FFW6_ALIFM</name>
<evidence type="ECO:0000313" key="5">
    <source>
        <dbReference type="EMBL" id="ACH64871.1"/>
    </source>
</evidence>
<keyword evidence="3 4" id="KW-0012">Acyltransferase</keyword>
<protein>
    <recommendedName>
        <fullName evidence="4">Serine acetyltransferase</fullName>
        <ecNumber evidence="4">2.3.1.30</ecNumber>
    </recommendedName>
</protein>
<evidence type="ECO:0000256" key="1">
    <source>
        <dbReference type="ARBA" id="ARBA00022679"/>
    </source>
</evidence>
<dbReference type="PIRSF" id="PIRSF000441">
    <property type="entry name" value="CysE"/>
    <property type="match status" value="1"/>
</dbReference>
<comment type="similarity">
    <text evidence="4">Belongs to the transferase hexapeptide repeat family.</text>
</comment>
<organism evidence="5 6">
    <name type="scientific">Aliivibrio fischeri (strain MJ11)</name>
    <name type="common">Vibrio fischeri</name>
    <dbReference type="NCBI Taxonomy" id="388396"/>
    <lineage>
        <taxon>Bacteria</taxon>
        <taxon>Pseudomonadati</taxon>
        <taxon>Pseudomonadota</taxon>
        <taxon>Gammaproteobacteria</taxon>
        <taxon>Vibrionales</taxon>
        <taxon>Vibrionaceae</taxon>
        <taxon>Aliivibrio</taxon>
    </lineage>
</organism>
<dbReference type="InterPro" id="IPR005881">
    <property type="entry name" value="Ser_O-AcTrfase"/>
</dbReference>
<dbReference type="PROSITE" id="PS00101">
    <property type="entry name" value="HEXAPEP_TRANSFERASES"/>
    <property type="match status" value="1"/>
</dbReference>
<evidence type="ECO:0000313" key="6">
    <source>
        <dbReference type="Proteomes" id="UP000001857"/>
    </source>
</evidence>
<dbReference type="HOGENOM" id="CLU_051638_10_2_6"/>
<evidence type="ECO:0000256" key="3">
    <source>
        <dbReference type="ARBA" id="ARBA00023315"/>
    </source>
</evidence>
<dbReference type="RefSeq" id="WP_012532673.1">
    <property type="nucleotide sequence ID" value="NC_011184.1"/>
</dbReference>
<comment type="catalytic activity">
    <reaction evidence="4">
        <text>L-serine + acetyl-CoA = O-acetyl-L-serine + CoA</text>
        <dbReference type="Rhea" id="RHEA:24560"/>
        <dbReference type="ChEBI" id="CHEBI:33384"/>
        <dbReference type="ChEBI" id="CHEBI:57287"/>
        <dbReference type="ChEBI" id="CHEBI:57288"/>
        <dbReference type="ChEBI" id="CHEBI:58340"/>
        <dbReference type="EC" id="2.3.1.30"/>
    </reaction>
</comment>
<dbReference type="EC" id="2.3.1.30" evidence="4"/>
<dbReference type="AlphaFoldDB" id="B5FFW6"/>
<dbReference type="KEGG" id="vfm:VFMJ11_0182"/>
<dbReference type="InterPro" id="IPR045304">
    <property type="entry name" value="LbH_SAT"/>
</dbReference>
<dbReference type="GO" id="GO:0009001">
    <property type="term" value="F:serine O-acetyltransferase activity"/>
    <property type="evidence" value="ECO:0007669"/>
    <property type="project" value="UniProtKB-EC"/>
</dbReference>
<accession>B5FFW6</accession>
<dbReference type="GO" id="GO:0005737">
    <property type="term" value="C:cytoplasm"/>
    <property type="evidence" value="ECO:0007669"/>
    <property type="project" value="InterPro"/>
</dbReference>
<gene>
    <name evidence="5" type="ordered locus">VFMJ11_0182</name>
</gene>
<reference evidence="6" key="1">
    <citation type="submission" date="2008-08" db="EMBL/GenBank/DDBJ databases">
        <title>Complete sequence of Vibrio fischeri strain MJ11.</title>
        <authorList>
            <person name="Mandel M.J."/>
            <person name="Stabb E.V."/>
            <person name="Ruby E.G."/>
            <person name="Ferriera S."/>
            <person name="Johnson J."/>
            <person name="Kravitz S."/>
            <person name="Beeson K."/>
            <person name="Sutton G."/>
            <person name="Rogers Y.-H."/>
            <person name="Friedman R."/>
            <person name="Frazier M."/>
            <person name="Venter J.C."/>
        </authorList>
    </citation>
    <scope>NUCLEOTIDE SEQUENCE [LARGE SCALE GENOMIC DNA]</scope>
    <source>
        <strain evidence="6">MJ11</strain>
    </source>
</reference>
<dbReference type="Proteomes" id="UP000001857">
    <property type="component" value="Chromosome I"/>
</dbReference>
<dbReference type="PANTHER" id="PTHR42811">
    <property type="entry name" value="SERINE ACETYLTRANSFERASE"/>
    <property type="match status" value="1"/>
</dbReference>
<dbReference type="Gene3D" id="2.160.10.10">
    <property type="entry name" value="Hexapeptide repeat proteins"/>
    <property type="match status" value="1"/>
</dbReference>
<dbReference type="EMBL" id="CP001139">
    <property type="protein sequence ID" value="ACH64871.1"/>
    <property type="molecule type" value="Genomic_DNA"/>
</dbReference>
<reference evidence="5 6" key="2">
    <citation type="journal article" date="2009" name="Nature">
        <title>A single regulatory gene is sufficient to alter bacterial host range.</title>
        <authorList>
            <person name="Mandel M.J."/>
            <person name="Wollenberg M.S."/>
            <person name="Stabb E.V."/>
            <person name="Visick K.L."/>
            <person name="Ruby E.G."/>
        </authorList>
    </citation>
    <scope>NUCLEOTIDE SEQUENCE [LARGE SCALE GENOMIC DNA]</scope>
    <source>
        <strain evidence="5 6">MJ11</strain>
    </source>
</reference>
<evidence type="ECO:0000256" key="4">
    <source>
        <dbReference type="PIRNR" id="PIRNR000441"/>
    </source>
</evidence>
<keyword evidence="1 4" id="KW-0808">Transferase</keyword>
<dbReference type="SUPFAM" id="SSF51161">
    <property type="entry name" value="Trimeric LpxA-like enzymes"/>
    <property type="match status" value="1"/>
</dbReference>
<evidence type="ECO:0000256" key="2">
    <source>
        <dbReference type="ARBA" id="ARBA00022737"/>
    </source>
</evidence>